<dbReference type="InterPro" id="IPR011993">
    <property type="entry name" value="PH-like_dom_sf"/>
</dbReference>
<dbReference type="PANTHER" id="PTHR21258">
    <property type="entry name" value="DOCKING PROTEIN RELATED"/>
    <property type="match status" value="1"/>
</dbReference>
<dbReference type="OrthoDB" id="6279276at2759"/>
<keyword evidence="4" id="KW-1185">Reference proteome</keyword>
<dbReference type="RefSeq" id="XP_051072278.1">
    <property type="nucleotide sequence ID" value="XM_051212129.1"/>
</dbReference>
<reference evidence="2" key="4">
    <citation type="journal article" date="2022" name="PLoS Pathog.">
        <title>Chromosome-level genome of Schistosoma haematobium underpins genome-wide explorations of molecular variation.</title>
        <authorList>
            <person name="Stroehlein A.J."/>
            <person name="Korhonen P.K."/>
            <person name="Lee V.V."/>
            <person name="Ralph S.A."/>
            <person name="Mentink-Kane M."/>
            <person name="You H."/>
            <person name="McManus D.P."/>
            <person name="Tchuente L.T."/>
            <person name="Stothard J.R."/>
            <person name="Kaur P."/>
            <person name="Dudchenko O."/>
            <person name="Aiden E.L."/>
            <person name="Yang B."/>
            <person name="Yang H."/>
            <person name="Emery A.M."/>
            <person name="Webster B.L."/>
            <person name="Brindley P.J."/>
            <person name="Rollinson D."/>
            <person name="Chang B.C.H."/>
            <person name="Gasser R.B."/>
            <person name="Young N.D."/>
        </authorList>
    </citation>
    <scope>NUCLEOTIDE SEQUENCE</scope>
</reference>
<reference evidence="2" key="3">
    <citation type="submission" date="2021-06" db="EMBL/GenBank/DDBJ databases">
        <title>Chromosome-level genome assembly for S. haematobium.</title>
        <authorList>
            <person name="Stroehlein A.J."/>
        </authorList>
    </citation>
    <scope>NUCLEOTIDE SEQUENCE</scope>
</reference>
<dbReference type="AlphaFoldDB" id="A0A094ZXF6"/>
<proteinExistence type="predicted"/>
<dbReference type="PANTHER" id="PTHR21258:SF62">
    <property type="entry name" value="INSULIN RECEPTOR SUBSTRATE 1"/>
    <property type="match status" value="1"/>
</dbReference>
<evidence type="ECO:0000313" key="2">
    <source>
        <dbReference type="EMBL" id="KAH9592237.1"/>
    </source>
</evidence>
<dbReference type="Pfam" id="PF02174">
    <property type="entry name" value="IRS"/>
    <property type="match status" value="1"/>
</dbReference>
<dbReference type="GO" id="GO:0007169">
    <property type="term" value="P:cell surface receptor protein tyrosine kinase signaling pathway"/>
    <property type="evidence" value="ECO:0007669"/>
    <property type="project" value="TreeGrafter"/>
</dbReference>
<dbReference type="GeneID" id="24595309"/>
<dbReference type="EMBL" id="KL251241">
    <property type="protein sequence ID" value="KGB39605.1"/>
    <property type="molecule type" value="Genomic_DNA"/>
</dbReference>
<dbReference type="InterPro" id="IPR002404">
    <property type="entry name" value="IRS_PTB"/>
</dbReference>
<evidence type="ECO:0000259" key="1">
    <source>
        <dbReference type="PROSITE" id="PS51064"/>
    </source>
</evidence>
<dbReference type="SUPFAM" id="SSF50729">
    <property type="entry name" value="PH domain-like"/>
    <property type="match status" value="1"/>
</dbReference>
<dbReference type="Gene3D" id="2.30.29.30">
    <property type="entry name" value="Pleckstrin-homology domain (PH domain)/Phosphotyrosine-binding domain (PTB)"/>
    <property type="match status" value="1"/>
</dbReference>
<dbReference type="Proteomes" id="UP000471633">
    <property type="component" value="Unassembled WGS sequence"/>
</dbReference>
<accession>A0A094ZXF6</accession>
<evidence type="ECO:0000313" key="3">
    <source>
        <dbReference type="EMBL" id="KGB39605.1"/>
    </source>
</evidence>
<dbReference type="SMART" id="SM01244">
    <property type="entry name" value="IRS"/>
    <property type="match status" value="1"/>
</dbReference>
<name>A0A094ZXF6_SCHHA</name>
<evidence type="ECO:0000313" key="4">
    <source>
        <dbReference type="Proteomes" id="UP000471633"/>
    </source>
</evidence>
<dbReference type="InterPro" id="IPR050996">
    <property type="entry name" value="Docking_Protein_DOK"/>
</dbReference>
<protein>
    <recommendedName>
        <fullName evidence="1">IRS-type PTB domain-containing protein</fullName>
    </recommendedName>
</protein>
<feature type="domain" description="IRS-type PTB" evidence="1">
    <location>
        <begin position="55"/>
        <end position="160"/>
    </location>
</feature>
<reference evidence="2" key="2">
    <citation type="journal article" date="2019" name="Gigascience">
        <title>High-quality Schistosoma haematobium genome achieved by single-molecule and long-range sequencing.</title>
        <authorList>
            <person name="Stroehlein A.J."/>
            <person name="Korhonen P.K."/>
            <person name="Chong T.M."/>
            <person name="Lim Y.L."/>
            <person name="Chan K.G."/>
            <person name="Webster B."/>
            <person name="Rollinson D."/>
            <person name="Brindley P.J."/>
            <person name="Gasser R.B."/>
            <person name="Young N.D."/>
        </authorList>
    </citation>
    <scope>NUCLEOTIDE SEQUENCE</scope>
</reference>
<dbReference type="PROSITE" id="PS51064">
    <property type="entry name" value="IRS_PTB"/>
    <property type="match status" value="1"/>
</dbReference>
<sequence>MTLIEMGLINSVNKSDDLQCLFDEYKTRIKAKSHLPSNPLKPLIQFLQSVGESIFDKRKPICFSASLLDHDFKEIRQGLITVRVYDIKFQYVHNNQTVVLLWPLHGLRWYGRNKSLFLFQSGSRCKLGPALFIFKCKHPKRLVSCVEKRINSLLHLYRNMTSVIKYLHPIRESCIDRKTRSELKIRSIGFSKSLDKENAEKSHSIESLRSPSSVVFICGPDDYLLPRNIPENNTLTFDSVTETPDSRVELSTFSQIHLDLPNGNYLEAAFAPNLPLMSNTQDNNSSEHGKYVVIALSPHFNSPSTNFMINSHSPFRKCSNNIYFPEPM</sequence>
<dbReference type="GO" id="GO:0005737">
    <property type="term" value="C:cytoplasm"/>
    <property type="evidence" value="ECO:0007669"/>
    <property type="project" value="TreeGrafter"/>
</dbReference>
<dbReference type="CTD" id="24595309"/>
<dbReference type="EMBL" id="AMPZ03000002">
    <property type="protein sequence ID" value="KAH9592237.1"/>
    <property type="molecule type" value="Genomic_DNA"/>
</dbReference>
<gene>
    <name evidence="2" type="ORF">MS3_00004240</name>
    <name evidence="3" type="ORF">MS3_08050</name>
</gene>
<reference evidence="3" key="1">
    <citation type="journal article" date="2012" name="Nat. Genet.">
        <title>Whole-genome sequence of Schistosoma haematobium.</title>
        <authorList>
            <person name="Young N.D."/>
            <person name="Jex A.R."/>
            <person name="Li B."/>
            <person name="Liu S."/>
            <person name="Yang L."/>
            <person name="Xiong Z."/>
            <person name="Li Y."/>
            <person name="Cantacessi C."/>
            <person name="Hall R.S."/>
            <person name="Xu X."/>
            <person name="Chen F."/>
            <person name="Wu X."/>
            <person name="Zerlotini A."/>
            <person name="Oliveira G."/>
            <person name="Hofmann A."/>
            <person name="Zhang G."/>
            <person name="Fang X."/>
            <person name="Kang Y."/>
            <person name="Campbell B.E."/>
            <person name="Loukas A."/>
            <person name="Ranganathan S."/>
            <person name="Rollinson D."/>
            <person name="Rinaldi G."/>
            <person name="Brindley P.J."/>
            <person name="Yang H."/>
            <person name="Wang J."/>
            <person name="Wang J."/>
            <person name="Gasser R.B."/>
        </authorList>
    </citation>
    <scope>NUCLEOTIDE SEQUENCE [LARGE SCALE GENOMIC DNA]</scope>
</reference>
<dbReference type="STRING" id="6185.A0A094ZXF6"/>
<organism evidence="3">
    <name type="scientific">Schistosoma haematobium</name>
    <name type="common">Blood fluke</name>
    <dbReference type="NCBI Taxonomy" id="6185"/>
    <lineage>
        <taxon>Eukaryota</taxon>
        <taxon>Metazoa</taxon>
        <taxon>Spiralia</taxon>
        <taxon>Lophotrochozoa</taxon>
        <taxon>Platyhelminthes</taxon>
        <taxon>Trematoda</taxon>
        <taxon>Digenea</taxon>
        <taxon>Strigeidida</taxon>
        <taxon>Schistosomatoidea</taxon>
        <taxon>Schistosomatidae</taxon>
        <taxon>Schistosoma</taxon>
    </lineage>
</organism>